<comment type="function">
    <text evidence="2 10">Catalyzes the formation of the alpha-1,6-glucosidic linkages in glycogen by scission of a 1,4-alpha-linked oligosaccharide from growing alpha-1,4-glucan chains and the subsequent attachment of the oligosaccharide to the alpha-1,6 position.</text>
</comment>
<gene>
    <name evidence="10 13" type="primary">glgB</name>
    <name evidence="13" type="ORF">VCB98_08940</name>
</gene>
<dbReference type="InterPro" id="IPR014756">
    <property type="entry name" value="Ig_E-set"/>
</dbReference>
<dbReference type="Pfam" id="PF00128">
    <property type="entry name" value="Alpha-amylase"/>
    <property type="match status" value="1"/>
</dbReference>
<comment type="caution">
    <text evidence="13">The sequence shown here is derived from an EMBL/GenBank/DDBJ whole genome shotgun (WGS) entry which is preliminary data.</text>
</comment>
<dbReference type="InterPro" id="IPR006407">
    <property type="entry name" value="GlgB"/>
</dbReference>
<evidence type="ECO:0000256" key="10">
    <source>
        <dbReference type="HAMAP-Rule" id="MF_00685"/>
    </source>
</evidence>
<dbReference type="GO" id="GO:0005829">
    <property type="term" value="C:cytosol"/>
    <property type="evidence" value="ECO:0007669"/>
    <property type="project" value="TreeGrafter"/>
</dbReference>
<evidence type="ECO:0000256" key="4">
    <source>
        <dbReference type="ARBA" id="ARBA00009000"/>
    </source>
</evidence>
<evidence type="ECO:0000256" key="11">
    <source>
        <dbReference type="PIRSR" id="PIRSR000463-1"/>
    </source>
</evidence>
<dbReference type="NCBIfam" id="NF008967">
    <property type="entry name" value="PRK12313.1"/>
    <property type="match status" value="1"/>
</dbReference>
<comment type="catalytic activity">
    <reaction evidence="1 10">
        <text>Transfers a segment of a (1-&gt;4)-alpha-D-glucan chain to a primary hydroxy group in a similar glucan chain.</text>
        <dbReference type="EC" id="2.4.1.18"/>
    </reaction>
</comment>
<dbReference type="FunFam" id="3.20.20.80:FF:000003">
    <property type="entry name" value="1,4-alpha-glucan branching enzyme GlgB"/>
    <property type="match status" value="1"/>
</dbReference>
<dbReference type="GO" id="GO:0004553">
    <property type="term" value="F:hydrolase activity, hydrolyzing O-glycosyl compounds"/>
    <property type="evidence" value="ECO:0007669"/>
    <property type="project" value="InterPro"/>
</dbReference>
<evidence type="ECO:0000256" key="8">
    <source>
        <dbReference type="ARBA" id="ARBA00023056"/>
    </source>
</evidence>
<evidence type="ECO:0000256" key="3">
    <source>
        <dbReference type="ARBA" id="ARBA00004964"/>
    </source>
</evidence>
<dbReference type="InterPro" id="IPR037439">
    <property type="entry name" value="Branching_enzy"/>
</dbReference>
<dbReference type="GO" id="GO:0005978">
    <property type="term" value="P:glycogen biosynthetic process"/>
    <property type="evidence" value="ECO:0007669"/>
    <property type="project" value="UniProtKB-UniRule"/>
</dbReference>
<dbReference type="Pfam" id="PF22019">
    <property type="entry name" value="GlgB_N"/>
    <property type="match status" value="1"/>
</dbReference>
<dbReference type="SUPFAM" id="SSF51445">
    <property type="entry name" value="(Trans)glycosidases"/>
    <property type="match status" value="1"/>
</dbReference>
<dbReference type="FunFam" id="2.60.40.1180:FF:000002">
    <property type="entry name" value="1,4-alpha-glucan branching enzyme GlgB"/>
    <property type="match status" value="1"/>
</dbReference>
<dbReference type="GO" id="GO:0003844">
    <property type="term" value="F:1,4-alpha-glucan branching enzyme activity"/>
    <property type="evidence" value="ECO:0007669"/>
    <property type="project" value="UniProtKB-UniRule"/>
</dbReference>
<dbReference type="InterPro" id="IPR004193">
    <property type="entry name" value="Glyco_hydro_13_N"/>
</dbReference>
<evidence type="ECO:0000256" key="7">
    <source>
        <dbReference type="ARBA" id="ARBA00022679"/>
    </source>
</evidence>
<dbReference type="GO" id="GO:0043169">
    <property type="term" value="F:cation binding"/>
    <property type="evidence" value="ECO:0007669"/>
    <property type="project" value="InterPro"/>
</dbReference>
<comment type="subunit">
    <text evidence="10">Monomer.</text>
</comment>
<dbReference type="InterPro" id="IPR006048">
    <property type="entry name" value="A-amylase/branching_C"/>
</dbReference>
<dbReference type="Pfam" id="PF02806">
    <property type="entry name" value="Alpha-amylase_C"/>
    <property type="match status" value="1"/>
</dbReference>
<keyword evidence="5 10" id="KW-0321">Glycogen metabolism</keyword>
<dbReference type="RefSeq" id="WP_346051861.1">
    <property type="nucleotide sequence ID" value="NZ_JAYGII010000017.1"/>
</dbReference>
<dbReference type="PIRSF" id="PIRSF000463">
    <property type="entry name" value="GlgB"/>
    <property type="match status" value="1"/>
</dbReference>
<dbReference type="Gene3D" id="2.60.40.1180">
    <property type="entry name" value="Golgi alpha-mannosidase II"/>
    <property type="match status" value="1"/>
</dbReference>
<accession>A0AAP6JFK6</accession>
<feature type="active site" description="Proton donor" evidence="10 11">
    <location>
        <position position="464"/>
    </location>
</feature>
<dbReference type="SMART" id="SM00642">
    <property type="entry name" value="Aamy"/>
    <property type="match status" value="1"/>
</dbReference>
<dbReference type="InterPro" id="IPR044143">
    <property type="entry name" value="GlgB_N_E_set_prok"/>
</dbReference>
<dbReference type="SUPFAM" id="SSF51011">
    <property type="entry name" value="Glycosyl hydrolase domain"/>
    <property type="match status" value="1"/>
</dbReference>
<evidence type="ECO:0000313" key="13">
    <source>
        <dbReference type="EMBL" id="MEA5445943.1"/>
    </source>
</evidence>
<dbReference type="AlphaFoldDB" id="A0AAP6JFK6"/>
<dbReference type="PANTHER" id="PTHR43651:SF3">
    <property type="entry name" value="1,4-ALPHA-GLUCAN-BRANCHING ENZYME"/>
    <property type="match status" value="1"/>
</dbReference>
<evidence type="ECO:0000256" key="9">
    <source>
        <dbReference type="ARBA" id="ARBA00023277"/>
    </source>
</evidence>
<keyword evidence="6 10" id="KW-0328">Glycosyltransferase</keyword>
<dbReference type="Proteomes" id="UP001302316">
    <property type="component" value="Unassembled WGS sequence"/>
</dbReference>
<evidence type="ECO:0000313" key="14">
    <source>
        <dbReference type="Proteomes" id="UP001302316"/>
    </source>
</evidence>
<keyword evidence="9 10" id="KW-0119">Carbohydrate metabolism</keyword>
<feature type="active site" description="Nucleophile" evidence="10 11">
    <location>
        <position position="411"/>
    </location>
</feature>
<reference evidence="13 14" key="1">
    <citation type="submission" date="2023-12" db="EMBL/GenBank/DDBJ databases">
        <title>Whole-genome sequencing of halo(alkali)philic microorganisms from hypersaline lakes.</title>
        <authorList>
            <person name="Sorokin D.Y."/>
            <person name="Merkel A.Y."/>
            <person name="Messina E."/>
            <person name="Yakimov M."/>
        </authorList>
    </citation>
    <scope>NUCLEOTIDE SEQUENCE [LARGE SCALE GENOMIC DNA]</scope>
    <source>
        <strain evidence="13 14">AB-CW1</strain>
    </source>
</reference>
<sequence>MKRPVLMNPAMPARSLVDNDVTRLSQGRHHSPHAVLGEQGKRYRAWLPGTKAVWLEPGRVAMRAVNPAGLFECALPESGIGDSGHRVLVCKQADGEIVRLHDPYQFPLSLEREALAAFNDGHHCRAWQIMGAKPTVRDGIRGTRFTVWAPNAERVSVVGDFNHWNGICHPMSVHDDTGVWELFIPSLEAGVHYKFQIRSQNGEVADKGDPYARHWEVRPRTACLVPAEPGHEWGDDDWMRERPDWRHAPVSIYELHAGSWRRNADGSFLGYRQLADALVHALEESGFTHVEMMPLTEHPFDASWGYQTTGYFAPTSRFGNPDDFRYFVDRLHQAGIGVILDWVPAHFPRDPHGLGRFDGTALYEHADPRLGETAEWDTLAFNFGRNEVMSFLLSSALYWLEEFHLDGLRIDAVAAMLYLDYGREAGEWLPNVHGGRENLEAVAFLQALNTMTHRECPGSMTIAEESTAWPGVTRPVHLGGLGFSMKWNMGWMHDTLAYLTHDPVHRRFHHERLTFGLLYAFSENFVLPFSHDEVVHGKGSLLNRMPGDRWQRFANLRLLYAYLFAYPGKKLMFMGNEIGQPTEWSHEGSLPESLRQVSEHAGLYRLVRDLNRLYRDTPALHRGDFDASGFEWIDCHDADQSVISFMRREPGRKGAQARYVLALFNFTPVVRENYRIGLPEGGVWREVLNSDADSYGGSGVGNLGQVQAVNTPWMGRLWSAALCLPPLGAVYLEWREGS</sequence>
<dbReference type="CDD" id="cd11322">
    <property type="entry name" value="AmyAc_Glg_BE"/>
    <property type="match status" value="1"/>
</dbReference>
<dbReference type="InterPro" id="IPR017853">
    <property type="entry name" value="GH"/>
</dbReference>
<keyword evidence="8 10" id="KW-0320">Glycogen biosynthesis</keyword>
<evidence type="ECO:0000256" key="5">
    <source>
        <dbReference type="ARBA" id="ARBA00022600"/>
    </source>
</evidence>
<dbReference type="FunFam" id="2.60.40.10:FF:000169">
    <property type="entry name" value="1,4-alpha-glucan branching enzyme GlgB"/>
    <property type="match status" value="1"/>
</dbReference>
<comment type="pathway">
    <text evidence="3 10">Glycan biosynthesis; glycogen biosynthesis.</text>
</comment>
<dbReference type="InterPro" id="IPR006047">
    <property type="entry name" value="GH13_cat_dom"/>
</dbReference>
<keyword evidence="14" id="KW-1185">Reference proteome</keyword>
<evidence type="ECO:0000256" key="2">
    <source>
        <dbReference type="ARBA" id="ARBA00002953"/>
    </source>
</evidence>
<organism evidence="13 14">
    <name type="scientific">Natronospira elongata</name>
    <dbReference type="NCBI Taxonomy" id="3110268"/>
    <lineage>
        <taxon>Bacteria</taxon>
        <taxon>Pseudomonadati</taxon>
        <taxon>Pseudomonadota</taxon>
        <taxon>Gammaproteobacteria</taxon>
        <taxon>Natronospirales</taxon>
        <taxon>Natronospiraceae</taxon>
        <taxon>Natronospira</taxon>
    </lineage>
</organism>
<dbReference type="SUPFAM" id="SSF81296">
    <property type="entry name" value="E set domains"/>
    <property type="match status" value="2"/>
</dbReference>
<dbReference type="Gene3D" id="3.20.20.80">
    <property type="entry name" value="Glycosidases"/>
    <property type="match status" value="1"/>
</dbReference>
<dbReference type="InterPro" id="IPR013783">
    <property type="entry name" value="Ig-like_fold"/>
</dbReference>
<evidence type="ECO:0000259" key="12">
    <source>
        <dbReference type="SMART" id="SM00642"/>
    </source>
</evidence>
<protein>
    <recommendedName>
        <fullName evidence="10">1,4-alpha-glucan branching enzyme GlgB</fullName>
        <ecNumber evidence="10">2.4.1.18</ecNumber>
    </recommendedName>
    <alternativeName>
        <fullName evidence="10">1,4-alpha-D-glucan:1,4-alpha-D-glucan 6-glucosyl-transferase</fullName>
    </alternativeName>
    <alternativeName>
        <fullName evidence="10">Alpha-(1-&gt;4)-glucan branching enzyme</fullName>
    </alternativeName>
    <alternativeName>
        <fullName evidence="10">Glycogen branching enzyme</fullName>
        <shortName evidence="10">BE</shortName>
    </alternativeName>
</protein>
<evidence type="ECO:0000256" key="6">
    <source>
        <dbReference type="ARBA" id="ARBA00022676"/>
    </source>
</evidence>
<dbReference type="EC" id="2.4.1.18" evidence="10"/>
<dbReference type="EMBL" id="JAYGII010000017">
    <property type="protein sequence ID" value="MEA5445943.1"/>
    <property type="molecule type" value="Genomic_DNA"/>
</dbReference>
<dbReference type="InterPro" id="IPR013780">
    <property type="entry name" value="Glyco_hydro_b"/>
</dbReference>
<dbReference type="NCBIfam" id="NF003811">
    <property type="entry name" value="PRK05402.1"/>
    <property type="match status" value="1"/>
</dbReference>
<proteinExistence type="inferred from homology"/>
<dbReference type="InterPro" id="IPR054169">
    <property type="entry name" value="GlgB_N"/>
</dbReference>
<comment type="similarity">
    <text evidence="4 10">Belongs to the glycosyl hydrolase 13 family. GlgB subfamily.</text>
</comment>
<dbReference type="HAMAP" id="MF_00685">
    <property type="entry name" value="GlgB"/>
    <property type="match status" value="1"/>
</dbReference>
<dbReference type="CDD" id="cd02855">
    <property type="entry name" value="E_set_GBE_prok_N"/>
    <property type="match status" value="1"/>
</dbReference>
<dbReference type="PANTHER" id="PTHR43651">
    <property type="entry name" value="1,4-ALPHA-GLUCAN-BRANCHING ENZYME"/>
    <property type="match status" value="1"/>
</dbReference>
<dbReference type="NCBIfam" id="TIGR01515">
    <property type="entry name" value="branching_enzym"/>
    <property type="match status" value="1"/>
</dbReference>
<dbReference type="Gene3D" id="2.60.40.10">
    <property type="entry name" value="Immunoglobulins"/>
    <property type="match status" value="1"/>
</dbReference>
<name>A0AAP6JFK6_9GAMM</name>
<keyword evidence="7 10" id="KW-0808">Transferase</keyword>
<dbReference type="Pfam" id="PF02922">
    <property type="entry name" value="CBM_48"/>
    <property type="match status" value="1"/>
</dbReference>
<feature type="domain" description="Glycosyl hydrolase family 13 catalytic" evidence="12">
    <location>
        <begin position="254"/>
        <end position="612"/>
    </location>
</feature>
<evidence type="ECO:0000256" key="1">
    <source>
        <dbReference type="ARBA" id="ARBA00000826"/>
    </source>
</evidence>